<evidence type="ECO:0000313" key="2">
    <source>
        <dbReference type="Proteomes" id="UP001056120"/>
    </source>
</evidence>
<evidence type="ECO:0000313" key="1">
    <source>
        <dbReference type="EMBL" id="KAI3810054.1"/>
    </source>
</evidence>
<protein>
    <submittedName>
        <fullName evidence="1">Uncharacterized protein</fullName>
    </submittedName>
</protein>
<reference evidence="2" key="1">
    <citation type="journal article" date="2022" name="Mol. Ecol. Resour.">
        <title>The genomes of chicory, endive, great burdock and yacon provide insights into Asteraceae palaeo-polyploidization history and plant inulin production.</title>
        <authorList>
            <person name="Fan W."/>
            <person name="Wang S."/>
            <person name="Wang H."/>
            <person name="Wang A."/>
            <person name="Jiang F."/>
            <person name="Liu H."/>
            <person name="Zhao H."/>
            <person name="Xu D."/>
            <person name="Zhang Y."/>
        </authorList>
    </citation>
    <scope>NUCLEOTIDE SEQUENCE [LARGE SCALE GENOMIC DNA]</scope>
    <source>
        <strain evidence="2">cv. Yunnan</strain>
    </source>
</reference>
<keyword evidence="2" id="KW-1185">Reference proteome</keyword>
<reference evidence="1 2" key="2">
    <citation type="journal article" date="2022" name="Mol. Ecol. Resour.">
        <title>The genomes of chicory, endive, great burdock and yacon provide insights into Asteraceae paleo-polyploidization history and plant inulin production.</title>
        <authorList>
            <person name="Fan W."/>
            <person name="Wang S."/>
            <person name="Wang H."/>
            <person name="Wang A."/>
            <person name="Jiang F."/>
            <person name="Liu H."/>
            <person name="Zhao H."/>
            <person name="Xu D."/>
            <person name="Zhang Y."/>
        </authorList>
    </citation>
    <scope>NUCLEOTIDE SEQUENCE [LARGE SCALE GENOMIC DNA]</scope>
    <source>
        <strain evidence="2">cv. Yunnan</strain>
        <tissue evidence="1">Leaves</tissue>
    </source>
</reference>
<dbReference type="EMBL" id="CM042024">
    <property type="protein sequence ID" value="KAI3810054.1"/>
    <property type="molecule type" value="Genomic_DNA"/>
</dbReference>
<proteinExistence type="predicted"/>
<organism evidence="1 2">
    <name type="scientific">Smallanthus sonchifolius</name>
    <dbReference type="NCBI Taxonomy" id="185202"/>
    <lineage>
        <taxon>Eukaryota</taxon>
        <taxon>Viridiplantae</taxon>
        <taxon>Streptophyta</taxon>
        <taxon>Embryophyta</taxon>
        <taxon>Tracheophyta</taxon>
        <taxon>Spermatophyta</taxon>
        <taxon>Magnoliopsida</taxon>
        <taxon>eudicotyledons</taxon>
        <taxon>Gunneridae</taxon>
        <taxon>Pentapetalae</taxon>
        <taxon>asterids</taxon>
        <taxon>campanulids</taxon>
        <taxon>Asterales</taxon>
        <taxon>Asteraceae</taxon>
        <taxon>Asteroideae</taxon>
        <taxon>Heliantheae alliance</taxon>
        <taxon>Millerieae</taxon>
        <taxon>Smallanthus</taxon>
    </lineage>
</organism>
<sequence>MNGICFVPIHVFCGSGGGCLWELLFAAGGIVADFPHNCVDFPTGKPTGRFSNGENAADFLAPPITGVSFASGGAGILNETGGLLFKQAISLAQQLDYFTVVHDKLVHQLGASGAQAHLSKSLFAIVIGSNDWFAYFSVGSIVSKQYAPQQYVDRMVSTFKGLLKTKEACCGLGNLNADGPMHLTRDLLSE</sequence>
<dbReference type="Proteomes" id="UP001056120">
    <property type="component" value="Linkage Group LG07"/>
</dbReference>
<comment type="caution">
    <text evidence="1">The sequence shown here is derived from an EMBL/GenBank/DDBJ whole genome shotgun (WGS) entry which is preliminary data.</text>
</comment>
<gene>
    <name evidence="1" type="ORF">L1987_19661</name>
</gene>
<accession>A0ACB9IP86</accession>
<name>A0ACB9IP86_9ASTR</name>